<reference evidence="1" key="1">
    <citation type="journal article" date="2015" name="Nature">
        <title>Complex archaea that bridge the gap between prokaryotes and eukaryotes.</title>
        <authorList>
            <person name="Spang A."/>
            <person name="Saw J.H."/>
            <person name="Jorgensen S.L."/>
            <person name="Zaremba-Niedzwiedzka K."/>
            <person name="Martijn J."/>
            <person name="Lind A.E."/>
            <person name="van Eijk R."/>
            <person name="Schleper C."/>
            <person name="Guy L."/>
            <person name="Ettema T.J."/>
        </authorList>
    </citation>
    <scope>NUCLEOTIDE SEQUENCE</scope>
</reference>
<evidence type="ECO:0000313" key="1">
    <source>
        <dbReference type="EMBL" id="KKK63812.1"/>
    </source>
</evidence>
<gene>
    <name evidence="1" type="ORF">LCGC14_2990530</name>
</gene>
<protein>
    <recommendedName>
        <fullName evidence="2">Phosphotyrosine protein phosphatase I domain-containing protein</fullName>
    </recommendedName>
</protein>
<dbReference type="EMBL" id="LAZR01061320">
    <property type="protein sequence ID" value="KKK63812.1"/>
    <property type="molecule type" value="Genomic_DNA"/>
</dbReference>
<proteinExistence type="predicted"/>
<accession>A0A0F8X3W5</accession>
<organism evidence="1">
    <name type="scientific">marine sediment metagenome</name>
    <dbReference type="NCBI Taxonomy" id="412755"/>
    <lineage>
        <taxon>unclassified sequences</taxon>
        <taxon>metagenomes</taxon>
        <taxon>ecological metagenomes</taxon>
    </lineage>
</organism>
<evidence type="ECO:0008006" key="2">
    <source>
        <dbReference type="Google" id="ProtNLM"/>
    </source>
</evidence>
<sequence>MFPEAKNMILKSFSDPAETNGTHEQIMTVFKNMRDLFKEWLISYLKTL</sequence>
<name>A0A0F8X3W5_9ZZZZ</name>
<dbReference type="AlphaFoldDB" id="A0A0F8X3W5"/>
<comment type="caution">
    <text evidence="1">The sequence shown here is derived from an EMBL/GenBank/DDBJ whole genome shotgun (WGS) entry which is preliminary data.</text>
</comment>